<accession>A0ABU2WH81</accession>
<comment type="caution">
    <text evidence="1">The sequence shown here is derived from an EMBL/GenBank/DDBJ whole genome shotgun (WGS) entry which is preliminary data.</text>
</comment>
<proteinExistence type="predicted"/>
<gene>
    <name evidence="1" type="ORF">RM530_07585</name>
</gene>
<organism evidence="1 2">
    <name type="scientific">Banduia mediterranea</name>
    <dbReference type="NCBI Taxonomy" id="3075609"/>
    <lineage>
        <taxon>Bacteria</taxon>
        <taxon>Pseudomonadati</taxon>
        <taxon>Pseudomonadota</taxon>
        <taxon>Gammaproteobacteria</taxon>
        <taxon>Nevskiales</taxon>
        <taxon>Algiphilaceae</taxon>
        <taxon>Banduia</taxon>
    </lineage>
</organism>
<sequence>MLFIFARPSALARWRGRFGIQSLDLLGRKLWMQGDAPLRLLQSRIAATLAPKRVRVATPNWPTTRRRSRCAR</sequence>
<dbReference type="RefSeq" id="WP_311364617.1">
    <property type="nucleotide sequence ID" value="NZ_JAVRIC010000008.1"/>
</dbReference>
<evidence type="ECO:0000313" key="1">
    <source>
        <dbReference type="EMBL" id="MDT0497225.1"/>
    </source>
</evidence>
<reference evidence="1 2" key="1">
    <citation type="submission" date="2023-09" db="EMBL/GenBank/DDBJ databases">
        <authorList>
            <person name="Rey-Velasco X."/>
        </authorList>
    </citation>
    <scope>NUCLEOTIDE SEQUENCE [LARGE SCALE GENOMIC DNA]</scope>
    <source>
        <strain evidence="1 2">W345</strain>
    </source>
</reference>
<evidence type="ECO:0000313" key="2">
    <source>
        <dbReference type="Proteomes" id="UP001254608"/>
    </source>
</evidence>
<keyword evidence="2" id="KW-1185">Reference proteome</keyword>
<dbReference type="EMBL" id="JAVRIC010000008">
    <property type="protein sequence ID" value="MDT0497225.1"/>
    <property type="molecule type" value="Genomic_DNA"/>
</dbReference>
<dbReference type="Proteomes" id="UP001254608">
    <property type="component" value="Unassembled WGS sequence"/>
</dbReference>
<name>A0ABU2WH81_9GAMM</name>
<protein>
    <submittedName>
        <fullName evidence="1">Uncharacterized protein</fullName>
    </submittedName>
</protein>